<dbReference type="Proteomes" id="UP001597100">
    <property type="component" value="Unassembled WGS sequence"/>
</dbReference>
<sequence length="285" mass="33938">MKGICALYEEETDLVESHIYPKFVIKHSKETGSRFLRNFETPNKRDQDGPKPYLLGLKAEQKFSKSEKWFAENIFKPYLNEKYTLEYDENLYYFAISFLWRVIQLELRTSRTDFTKKWYYDKMMEAEKEWREFLKKNTIPKNHHNVNMLLTSRLLNNNSGIKGVDFYFTRALDATIVSNETKTSLLIYGKFNRFIFWSTILSEPYTDELYEVEINPNGGIIEVPQQVEFYPFNSFVSNRLRGVEKMPKAGEAQQEKIEKEILKNIDEFWKSDLGESLDNDMRFDT</sequence>
<gene>
    <name evidence="1" type="ORF">ACFQ1G_08265</name>
</gene>
<keyword evidence="2" id="KW-1185">Reference proteome</keyword>
<dbReference type="RefSeq" id="WP_380738419.1">
    <property type="nucleotide sequence ID" value="NZ_JBHTJP010000032.1"/>
</dbReference>
<organism evidence="1 2">
    <name type="scientific">Salinimicrobium gaetbulicola</name>
    <dbReference type="NCBI Taxonomy" id="999702"/>
    <lineage>
        <taxon>Bacteria</taxon>
        <taxon>Pseudomonadati</taxon>
        <taxon>Bacteroidota</taxon>
        <taxon>Flavobacteriia</taxon>
        <taxon>Flavobacteriales</taxon>
        <taxon>Flavobacteriaceae</taxon>
        <taxon>Salinimicrobium</taxon>
    </lineage>
</organism>
<reference evidence="2" key="1">
    <citation type="journal article" date="2019" name="Int. J. Syst. Evol. Microbiol.">
        <title>The Global Catalogue of Microorganisms (GCM) 10K type strain sequencing project: providing services to taxonomists for standard genome sequencing and annotation.</title>
        <authorList>
            <consortium name="The Broad Institute Genomics Platform"/>
            <consortium name="The Broad Institute Genome Sequencing Center for Infectious Disease"/>
            <person name="Wu L."/>
            <person name="Ma J."/>
        </authorList>
    </citation>
    <scope>NUCLEOTIDE SEQUENCE [LARGE SCALE GENOMIC DNA]</scope>
    <source>
        <strain evidence="2">CCUG 60898</strain>
    </source>
</reference>
<protein>
    <recommendedName>
        <fullName evidence="3">DUF4238 domain-containing protein</fullName>
    </recommendedName>
</protein>
<evidence type="ECO:0000313" key="1">
    <source>
        <dbReference type="EMBL" id="MFD0976781.1"/>
    </source>
</evidence>
<accession>A0ABW3IF97</accession>
<evidence type="ECO:0000313" key="2">
    <source>
        <dbReference type="Proteomes" id="UP001597100"/>
    </source>
</evidence>
<name>A0ABW3IF97_9FLAO</name>
<dbReference type="EMBL" id="JBHTJP010000032">
    <property type="protein sequence ID" value="MFD0976781.1"/>
    <property type="molecule type" value="Genomic_DNA"/>
</dbReference>
<evidence type="ECO:0008006" key="3">
    <source>
        <dbReference type="Google" id="ProtNLM"/>
    </source>
</evidence>
<proteinExistence type="predicted"/>
<comment type="caution">
    <text evidence="1">The sequence shown here is derived from an EMBL/GenBank/DDBJ whole genome shotgun (WGS) entry which is preliminary data.</text>
</comment>